<dbReference type="InterPro" id="IPR000276">
    <property type="entry name" value="GPCR_Rhodpsn"/>
</dbReference>
<dbReference type="PANTHER" id="PTHR24247">
    <property type="entry name" value="5-HYDROXYTRYPTAMINE RECEPTOR"/>
    <property type="match status" value="1"/>
</dbReference>
<feature type="compositionally biased region" description="Basic residues" evidence="11">
    <location>
        <begin position="493"/>
        <end position="511"/>
    </location>
</feature>
<dbReference type="PROSITE" id="PS50262">
    <property type="entry name" value="G_PROTEIN_RECEP_F1_2"/>
    <property type="match status" value="1"/>
</dbReference>
<dbReference type="CDD" id="cd00637">
    <property type="entry name" value="7tm_classA_rhodopsin-like"/>
    <property type="match status" value="1"/>
</dbReference>
<keyword evidence="5 12" id="KW-1133">Transmembrane helix</keyword>
<evidence type="ECO:0000256" key="11">
    <source>
        <dbReference type="SAM" id="MobiDB-lite"/>
    </source>
</evidence>
<keyword evidence="15" id="KW-1185">Reference proteome</keyword>
<dbReference type="AlphaFoldDB" id="A0A1D2M3E8"/>
<feature type="transmembrane region" description="Helical" evidence="12">
    <location>
        <begin position="181"/>
        <end position="202"/>
    </location>
</feature>
<evidence type="ECO:0000256" key="5">
    <source>
        <dbReference type="ARBA" id="ARBA00022989"/>
    </source>
</evidence>
<name>A0A1D2M3E8_ORCCI</name>
<feature type="transmembrane region" description="Helical" evidence="12">
    <location>
        <begin position="284"/>
        <end position="302"/>
    </location>
</feature>
<keyword evidence="6 10" id="KW-0297">G-protein coupled receptor</keyword>
<evidence type="ECO:0000256" key="1">
    <source>
        <dbReference type="ARBA" id="ARBA00004651"/>
    </source>
</evidence>
<dbReference type="SUPFAM" id="SSF81321">
    <property type="entry name" value="Family A G protein-coupled receptor-like"/>
    <property type="match status" value="1"/>
</dbReference>
<feature type="transmembrane region" description="Helical" evidence="12">
    <location>
        <begin position="222"/>
        <end position="245"/>
    </location>
</feature>
<evidence type="ECO:0000256" key="8">
    <source>
        <dbReference type="ARBA" id="ARBA00023170"/>
    </source>
</evidence>
<dbReference type="Pfam" id="PF00001">
    <property type="entry name" value="7tm_1"/>
    <property type="match status" value="1"/>
</dbReference>
<evidence type="ECO:0000256" key="9">
    <source>
        <dbReference type="ARBA" id="ARBA00023224"/>
    </source>
</evidence>
<evidence type="ECO:0000256" key="3">
    <source>
        <dbReference type="ARBA" id="ARBA00022475"/>
    </source>
</evidence>
<protein>
    <submittedName>
        <fullName evidence="14">Alpha-1A adrenergic receptor</fullName>
    </submittedName>
</protein>
<feature type="region of interest" description="Disordered" evidence="11">
    <location>
        <begin position="492"/>
        <end position="511"/>
    </location>
</feature>
<dbReference type="InterPro" id="IPR017452">
    <property type="entry name" value="GPCR_Rhodpsn_7TM"/>
</dbReference>
<comment type="caution">
    <text evidence="14">The sequence shown here is derived from an EMBL/GenBank/DDBJ whole genome shotgun (WGS) entry which is preliminary data.</text>
</comment>
<evidence type="ECO:0000256" key="10">
    <source>
        <dbReference type="RuleBase" id="RU000688"/>
    </source>
</evidence>
<dbReference type="PRINTS" id="PR00237">
    <property type="entry name" value="GPCRRHODOPSN"/>
</dbReference>
<comment type="similarity">
    <text evidence="2 10">Belongs to the G-protein coupled receptor 1 family.</text>
</comment>
<keyword evidence="4 10" id="KW-0812">Transmembrane</keyword>
<keyword evidence="7 12" id="KW-0472">Membrane</keyword>
<evidence type="ECO:0000313" key="15">
    <source>
        <dbReference type="Proteomes" id="UP000094527"/>
    </source>
</evidence>
<evidence type="ECO:0000256" key="12">
    <source>
        <dbReference type="SAM" id="Phobius"/>
    </source>
</evidence>
<dbReference type="GO" id="GO:0045202">
    <property type="term" value="C:synapse"/>
    <property type="evidence" value="ECO:0007669"/>
    <property type="project" value="GOC"/>
</dbReference>
<keyword evidence="3" id="KW-1003">Cell membrane</keyword>
<feature type="domain" description="G-protein coupled receptors family 1 profile" evidence="13">
    <location>
        <begin position="79"/>
        <end position="335"/>
    </location>
</feature>
<gene>
    <name evidence="14" type="ORF">Ocin01_19187</name>
</gene>
<dbReference type="EMBL" id="LJIJ01005163">
    <property type="protein sequence ID" value="ODM87495.1"/>
    <property type="molecule type" value="Genomic_DNA"/>
</dbReference>
<organism evidence="14 15">
    <name type="scientific">Orchesella cincta</name>
    <name type="common">Springtail</name>
    <name type="synonym">Podura cincta</name>
    <dbReference type="NCBI Taxonomy" id="48709"/>
    <lineage>
        <taxon>Eukaryota</taxon>
        <taxon>Metazoa</taxon>
        <taxon>Ecdysozoa</taxon>
        <taxon>Arthropoda</taxon>
        <taxon>Hexapoda</taxon>
        <taxon>Collembola</taxon>
        <taxon>Entomobryomorpha</taxon>
        <taxon>Entomobryoidea</taxon>
        <taxon>Orchesellidae</taxon>
        <taxon>Orchesellinae</taxon>
        <taxon>Orchesella</taxon>
    </lineage>
</organism>
<comment type="subcellular location">
    <subcellularLocation>
        <location evidence="1">Cell membrane</location>
        <topology evidence="1">Multi-pass membrane protein</topology>
    </subcellularLocation>
</comment>
<evidence type="ECO:0000256" key="7">
    <source>
        <dbReference type="ARBA" id="ARBA00023136"/>
    </source>
</evidence>
<evidence type="ECO:0000256" key="2">
    <source>
        <dbReference type="ARBA" id="ARBA00010663"/>
    </source>
</evidence>
<accession>A0A1D2M3E8</accession>
<dbReference type="GO" id="GO:0007268">
    <property type="term" value="P:chemical synaptic transmission"/>
    <property type="evidence" value="ECO:0007669"/>
    <property type="project" value="TreeGrafter"/>
</dbReference>
<evidence type="ECO:0000313" key="14">
    <source>
        <dbReference type="EMBL" id="ODM87495.1"/>
    </source>
</evidence>
<dbReference type="Proteomes" id="UP000094527">
    <property type="component" value="Unassembled WGS sequence"/>
</dbReference>
<evidence type="ECO:0000256" key="4">
    <source>
        <dbReference type="ARBA" id="ARBA00022692"/>
    </source>
</evidence>
<dbReference type="GO" id="GO:0005886">
    <property type="term" value="C:plasma membrane"/>
    <property type="evidence" value="ECO:0007669"/>
    <property type="project" value="UniProtKB-SubCell"/>
</dbReference>
<evidence type="ECO:0000256" key="6">
    <source>
        <dbReference type="ARBA" id="ARBA00023040"/>
    </source>
</evidence>
<proteinExistence type="inferred from homology"/>
<dbReference type="PROSITE" id="PS00237">
    <property type="entry name" value="G_PROTEIN_RECEP_F1_1"/>
    <property type="match status" value="1"/>
</dbReference>
<keyword evidence="8 10" id="KW-0675">Receptor</keyword>
<feature type="transmembrane region" description="Helical" evidence="12">
    <location>
        <begin position="63"/>
        <end position="88"/>
    </location>
</feature>
<feature type="transmembrane region" description="Helical" evidence="12">
    <location>
        <begin position="100"/>
        <end position="122"/>
    </location>
</feature>
<dbReference type="STRING" id="48709.A0A1D2M3E8"/>
<dbReference type="SMART" id="SM01381">
    <property type="entry name" value="7TM_GPCR_Srsx"/>
    <property type="match status" value="1"/>
</dbReference>
<sequence length="511" mass="58336">METPPILTYGYFPPIQFNESTSTDPIINTTTSTPGYSEDLITGNASDFLFPPTLSDEWTNKQVTLIIILGLLSIVTIIANSFVLYIFTSGKQKLRNPTNLLLANLAVADLLVGLVVMPILASATILDFKWIFGDFLCHSFDYCHFLLCGASMWSMIMIGVDRYIGVTRPLKYKNIITQNRTIFVIIFIWFAAASLTSGPLTYWPKEMSGIETLCYLNLEKHFLRFVIFFVYMIPITSTIFIYFLVYRNAVAPFNKNIKKMTIYKQNSVQFISAKSKQIRLAKSIALVTGTLFIFYTPVFAAFAVKAFFPAYFSLETLMLTGWIRYCCSTVNPFMYALAVPGYKQEIAERLFGIRKRGNKLNESITTSYATGSDESKRYDEEKPKHNEQTLKLVKSNIWVCSSMNKCHRQILCSSWMLPTTWGTASYFICPDCPTIRFFDGIQPCFCQNCNHKFTPSEFRPPQEKLATLTTIPLSHLNRLYNSPGNPQILVARRSQRQKHSTKVMLSRKPRQ</sequence>
<dbReference type="GO" id="GO:0030425">
    <property type="term" value="C:dendrite"/>
    <property type="evidence" value="ECO:0007669"/>
    <property type="project" value="TreeGrafter"/>
</dbReference>
<keyword evidence="9 10" id="KW-0807">Transducer</keyword>
<evidence type="ECO:0000259" key="13">
    <source>
        <dbReference type="PROSITE" id="PS50262"/>
    </source>
</evidence>
<feature type="transmembrane region" description="Helical" evidence="12">
    <location>
        <begin position="142"/>
        <end position="160"/>
    </location>
</feature>
<dbReference type="GO" id="GO:0030594">
    <property type="term" value="F:neurotransmitter receptor activity"/>
    <property type="evidence" value="ECO:0007669"/>
    <property type="project" value="TreeGrafter"/>
</dbReference>
<dbReference type="GO" id="GO:0007187">
    <property type="term" value="P:G protein-coupled receptor signaling pathway, coupled to cyclic nucleotide second messenger"/>
    <property type="evidence" value="ECO:0007669"/>
    <property type="project" value="TreeGrafter"/>
</dbReference>
<dbReference type="PANTHER" id="PTHR24247:SF278">
    <property type="entry name" value="HISTAMINE H2 RECEPTOR"/>
    <property type="match status" value="1"/>
</dbReference>
<dbReference type="GO" id="GO:0004993">
    <property type="term" value="F:G protein-coupled serotonin receptor activity"/>
    <property type="evidence" value="ECO:0007669"/>
    <property type="project" value="TreeGrafter"/>
</dbReference>
<dbReference type="Gene3D" id="1.20.1070.10">
    <property type="entry name" value="Rhodopsin 7-helix transmembrane proteins"/>
    <property type="match status" value="1"/>
</dbReference>
<reference evidence="14 15" key="1">
    <citation type="journal article" date="2016" name="Genome Biol. Evol.">
        <title>Gene Family Evolution Reflects Adaptation to Soil Environmental Stressors in the Genome of the Collembolan Orchesella cincta.</title>
        <authorList>
            <person name="Faddeeva-Vakhrusheva A."/>
            <person name="Derks M.F."/>
            <person name="Anvar S.Y."/>
            <person name="Agamennone V."/>
            <person name="Suring W."/>
            <person name="Smit S."/>
            <person name="van Straalen N.M."/>
            <person name="Roelofs D."/>
        </authorList>
    </citation>
    <scope>NUCLEOTIDE SEQUENCE [LARGE SCALE GENOMIC DNA]</scope>
    <source>
        <tissue evidence="14">Mixed pool</tissue>
    </source>
</reference>